<dbReference type="HOGENOM" id="CLU_000288_47_7_6"/>
<keyword evidence="9" id="KW-1185">Reference proteome</keyword>
<dbReference type="Gene3D" id="3.40.30.10">
    <property type="entry name" value="Glutaredoxin"/>
    <property type="match status" value="1"/>
</dbReference>
<dbReference type="InterPro" id="IPR012336">
    <property type="entry name" value="Thioredoxin-like_fold"/>
</dbReference>
<dbReference type="RefSeq" id="WP_006746657.1">
    <property type="nucleotide sequence ID" value="NZ_CP007029.1"/>
</dbReference>
<dbReference type="PROSITE" id="PS51352">
    <property type="entry name" value="THIOREDOXIN_2"/>
    <property type="match status" value="1"/>
</dbReference>
<dbReference type="PANTHER" id="PTHR13887">
    <property type="entry name" value="GLUTATHIONE S-TRANSFERASE KAPPA"/>
    <property type="match status" value="1"/>
</dbReference>
<dbReference type="Proteomes" id="UP000005289">
    <property type="component" value="Chromosome"/>
</dbReference>
<dbReference type="EMBL" id="CP007029">
    <property type="protein sequence ID" value="AHF00328.1"/>
    <property type="molecule type" value="Genomic_DNA"/>
</dbReference>
<evidence type="ECO:0000256" key="6">
    <source>
        <dbReference type="SAM" id="MobiDB-lite"/>
    </source>
</evidence>
<feature type="region of interest" description="Disordered" evidence="6">
    <location>
        <begin position="245"/>
        <end position="266"/>
    </location>
</feature>
<dbReference type="SUPFAM" id="SSF52833">
    <property type="entry name" value="Thioredoxin-like"/>
    <property type="match status" value="1"/>
</dbReference>
<evidence type="ECO:0000256" key="5">
    <source>
        <dbReference type="ARBA" id="ARBA00023284"/>
    </source>
</evidence>
<keyword evidence="3" id="KW-0560">Oxidoreductase</keyword>
<dbReference type="Pfam" id="PF13462">
    <property type="entry name" value="Thioredoxin_4"/>
    <property type="match status" value="1"/>
</dbReference>
<evidence type="ECO:0000313" key="8">
    <source>
        <dbReference type="EMBL" id="AHF00328.1"/>
    </source>
</evidence>
<dbReference type="InterPro" id="IPR013766">
    <property type="entry name" value="Thioredoxin_domain"/>
</dbReference>
<dbReference type="GO" id="GO:0016491">
    <property type="term" value="F:oxidoreductase activity"/>
    <property type="evidence" value="ECO:0007669"/>
    <property type="project" value="UniProtKB-KW"/>
</dbReference>
<evidence type="ECO:0000256" key="2">
    <source>
        <dbReference type="ARBA" id="ARBA00022729"/>
    </source>
</evidence>
<protein>
    <recommendedName>
        <fullName evidence="7">Thioredoxin domain-containing protein</fullName>
    </recommendedName>
</protein>
<evidence type="ECO:0000256" key="3">
    <source>
        <dbReference type="ARBA" id="ARBA00023002"/>
    </source>
</evidence>
<keyword evidence="2" id="KW-0732">Signal</keyword>
<feature type="domain" description="Thioredoxin" evidence="7">
    <location>
        <begin position="43"/>
        <end position="244"/>
    </location>
</feature>
<dbReference type="KEGG" id="tti:THITH_17185"/>
<dbReference type="STRING" id="713585.THITH_17185"/>
<dbReference type="OrthoDB" id="9780340at2"/>
<evidence type="ECO:0000256" key="1">
    <source>
        <dbReference type="ARBA" id="ARBA00005791"/>
    </source>
</evidence>
<keyword evidence="5" id="KW-0676">Redox-active center</keyword>
<gene>
    <name evidence="8" type="ORF">THITH_17185</name>
</gene>
<keyword evidence="4" id="KW-1015">Disulfide bond</keyword>
<evidence type="ECO:0000256" key="4">
    <source>
        <dbReference type="ARBA" id="ARBA00023157"/>
    </source>
</evidence>
<name>W0DST5_9GAMM</name>
<dbReference type="AlphaFoldDB" id="W0DST5"/>
<comment type="similarity">
    <text evidence="1">Belongs to the thioredoxin family. DsbA subfamily.</text>
</comment>
<dbReference type="PANTHER" id="PTHR13887:SF14">
    <property type="entry name" value="DISULFIDE BOND FORMATION PROTEIN D"/>
    <property type="match status" value="1"/>
</dbReference>
<dbReference type="PROSITE" id="PS51257">
    <property type="entry name" value="PROKAR_LIPOPROTEIN"/>
    <property type="match status" value="1"/>
</dbReference>
<sequence length="266" mass="28733">MSAFSCRSARSVAAVAALALYWLAACVYAEPGLSAEELARERAALLAIMADAQAPATDARDAIRLPTAATLGPDDAPLVLIEFADYQCGFCRRHLLTVMPALLRDYIEPGHLRYVFMEFPAQRTFAPSLAAANAALCAEDQGRYWDMREKIYTHPMNIDTEGFLGHGESLGLELAAFSACLEEGAHEVVIRQHMALGNSLGVRGTPTFFLAKDLDDRGELQLLRRIVGAQPLDLLQTEIDSLAASRPEGSPCLPEQACAGDRGADP</sequence>
<accession>W0DST5</accession>
<proteinExistence type="inferred from homology"/>
<reference evidence="8 9" key="1">
    <citation type="submission" date="2013-12" db="EMBL/GenBank/DDBJ databases">
        <authorList>
            <consortium name="DOE Joint Genome Institute"/>
            <person name="Muyzer G."/>
            <person name="Huntemann M."/>
            <person name="Han J."/>
            <person name="Chen A."/>
            <person name="Kyrpides N."/>
            <person name="Mavromatis K."/>
            <person name="Markowitz V."/>
            <person name="Palaniappan K."/>
            <person name="Ivanova N."/>
            <person name="Schaumberg A."/>
            <person name="Pati A."/>
            <person name="Liolios K."/>
            <person name="Nordberg H.P."/>
            <person name="Cantor M.N."/>
            <person name="Hua S.X."/>
            <person name="Woyke T."/>
        </authorList>
    </citation>
    <scope>NUCLEOTIDE SEQUENCE [LARGE SCALE GENOMIC DNA]</scope>
    <source>
        <strain evidence="8 9">ARh 1</strain>
    </source>
</reference>
<organism evidence="8 9">
    <name type="scientific">Thioalkalivibrio paradoxus ARh 1</name>
    <dbReference type="NCBI Taxonomy" id="713585"/>
    <lineage>
        <taxon>Bacteria</taxon>
        <taxon>Pseudomonadati</taxon>
        <taxon>Pseudomonadota</taxon>
        <taxon>Gammaproteobacteria</taxon>
        <taxon>Chromatiales</taxon>
        <taxon>Ectothiorhodospiraceae</taxon>
        <taxon>Thioalkalivibrio</taxon>
    </lineage>
</organism>
<evidence type="ECO:0000313" key="9">
    <source>
        <dbReference type="Proteomes" id="UP000005289"/>
    </source>
</evidence>
<dbReference type="InterPro" id="IPR036249">
    <property type="entry name" value="Thioredoxin-like_sf"/>
</dbReference>
<evidence type="ECO:0000259" key="7">
    <source>
        <dbReference type="PROSITE" id="PS51352"/>
    </source>
</evidence>